<dbReference type="AlphaFoldDB" id="A0AA35MCT8"/>
<accession>A0AA35MCT8</accession>
<dbReference type="SMART" id="SM00248">
    <property type="entry name" value="ANK"/>
    <property type="match status" value="2"/>
</dbReference>
<protein>
    <submittedName>
        <fullName evidence="4">Uncharacterized protein</fullName>
    </submittedName>
</protein>
<feature type="repeat" description="ANK" evidence="3">
    <location>
        <begin position="62"/>
        <end position="94"/>
    </location>
</feature>
<dbReference type="PANTHER" id="PTHR24171:SF10">
    <property type="entry name" value="ANKYRIN REPEAT DOMAIN-CONTAINING PROTEIN 29-LIKE"/>
    <property type="match status" value="1"/>
</dbReference>
<dbReference type="EMBL" id="CABFNP030001256">
    <property type="protein sequence ID" value="CAI6094602.1"/>
    <property type="molecule type" value="Genomic_DNA"/>
</dbReference>
<dbReference type="InterPro" id="IPR002110">
    <property type="entry name" value="Ankyrin_rpt"/>
</dbReference>
<keyword evidence="5" id="KW-1185">Reference proteome</keyword>
<name>A0AA35MCT8_9HYPO</name>
<organism evidence="4 5">
    <name type="scientific">Clonostachys chloroleuca</name>
    <dbReference type="NCBI Taxonomy" id="1926264"/>
    <lineage>
        <taxon>Eukaryota</taxon>
        <taxon>Fungi</taxon>
        <taxon>Dikarya</taxon>
        <taxon>Ascomycota</taxon>
        <taxon>Pezizomycotina</taxon>
        <taxon>Sordariomycetes</taxon>
        <taxon>Hypocreomycetidae</taxon>
        <taxon>Hypocreales</taxon>
        <taxon>Bionectriaceae</taxon>
        <taxon>Clonostachys</taxon>
    </lineage>
</organism>
<dbReference type="Pfam" id="PF12796">
    <property type="entry name" value="Ank_2"/>
    <property type="match status" value="1"/>
</dbReference>
<dbReference type="Gene3D" id="1.25.40.20">
    <property type="entry name" value="Ankyrin repeat-containing domain"/>
    <property type="match status" value="1"/>
</dbReference>
<evidence type="ECO:0000313" key="4">
    <source>
        <dbReference type="EMBL" id="CAI6094602.1"/>
    </source>
</evidence>
<dbReference type="InterPro" id="IPR036770">
    <property type="entry name" value="Ankyrin_rpt-contain_sf"/>
</dbReference>
<comment type="caution">
    <text evidence="4">The sequence shown here is derived from an EMBL/GenBank/DDBJ whole genome shotgun (WGS) entry which is preliminary data.</text>
</comment>
<sequence length="108" mass="11366">MGNKPTDIFTAVCNGDLEAVENINQQNEEGTPLLLASRNGHTHTVRFLLLKGASVVDAAARDGSTPIHAAATFGHTDTLRVLLDSGADIQSTDNAQNTALSGRSKQSH</sequence>
<gene>
    <name evidence="4" type="ORF">CCHLO57077_00009444</name>
</gene>
<dbReference type="SUPFAM" id="SSF48403">
    <property type="entry name" value="Ankyrin repeat"/>
    <property type="match status" value="1"/>
</dbReference>
<evidence type="ECO:0000256" key="1">
    <source>
        <dbReference type="ARBA" id="ARBA00022737"/>
    </source>
</evidence>
<dbReference type="Proteomes" id="UP001160390">
    <property type="component" value="Unassembled WGS sequence"/>
</dbReference>
<proteinExistence type="predicted"/>
<evidence type="ECO:0000256" key="3">
    <source>
        <dbReference type="PROSITE-ProRule" id="PRU00023"/>
    </source>
</evidence>
<evidence type="ECO:0000256" key="2">
    <source>
        <dbReference type="ARBA" id="ARBA00023043"/>
    </source>
</evidence>
<keyword evidence="1" id="KW-0677">Repeat</keyword>
<dbReference type="PANTHER" id="PTHR24171">
    <property type="entry name" value="ANKYRIN REPEAT DOMAIN-CONTAINING PROTEIN 39-RELATED"/>
    <property type="match status" value="1"/>
</dbReference>
<dbReference type="PROSITE" id="PS50088">
    <property type="entry name" value="ANK_REPEAT"/>
    <property type="match status" value="2"/>
</dbReference>
<keyword evidence="2 3" id="KW-0040">ANK repeat</keyword>
<evidence type="ECO:0000313" key="5">
    <source>
        <dbReference type="Proteomes" id="UP001160390"/>
    </source>
</evidence>
<dbReference type="PROSITE" id="PS50297">
    <property type="entry name" value="ANK_REP_REGION"/>
    <property type="match status" value="2"/>
</dbReference>
<reference evidence="4" key="1">
    <citation type="submission" date="2023-01" db="EMBL/GenBank/DDBJ databases">
        <authorList>
            <person name="Piombo E."/>
        </authorList>
    </citation>
    <scope>NUCLEOTIDE SEQUENCE</scope>
</reference>
<feature type="repeat" description="ANK" evidence="3">
    <location>
        <begin position="28"/>
        <end position="55"/>
    </location>
</feature>